<dbReference type="EMBL" id="LUCM01006159">
    <property type="protein sequence ID" value="KAA0191730.1"/>
    <property type="molecule type" value="Genomic_DNA"/>
</dbReference>
<feature type="domain" description="Helicase ATP-binding" evidence="10">
    <location>
        <begin position="537"/>
        <end position="724"/>
    </location>
</feature>
<evidence type="ECO:0000256" key="4">
    <source>
        <dbReference type="ARBA" id="ARBA00022801"/>
    </source>
</evidence>
<feature type="compositionally biased region" description="Basic residues" evidence="9">
    <location>
        <begin position="434"/>
        <end position="443"/>
    </location>
</feature>
<dbReference type="InterPro" id="IPR014001">
    <property type="entry name" value="Helicase_ATP-bd"/>
</dbReference>
<feature type="compositionally biased region" description="Basic and acidic residues" evidence="9">
    <location>
        <begin position="453"/>
        <end position="466"/>
    </location>
</feature>
<gene>
    <name evidence="12" type="ORF">FBUS_02367</name>
</gene>
<dbReference type="PANTHER" id="PTHR45797:SF3">
    <property type="entry name" value="TRANSCRIPTIONAL REGULATOR ATRX HOMOLOG"/>
    <property type="match status" value="1"/>
</dbReference>
<comment type="caution">
    <text evidence="12">The sequence shown here is derived from an EMBL/GenBank/DDBJ whole genome shotgun (WGS) entry which is preliminary data.</text>
</comment>
<feature type="compositionally biased region" description="Low complexity" evidence="9">
    <location>
        <begin position="15"/>
        <end position="31"/>
    </location>
</feature>
<evidence type="ECO:0000256" key="8">
    <source>
        <dbReference type="ARBA" id="ARBA00023242"/>
    </source>
</evidence>
<dbReference type="SMART" id="SM00487">
    <property type="entry name" value="DEXDc"/>
    <property type="match status" value="1"/>
</dbReference>
<evidence type="ECO:0000256" key="5">
    <source>
        <dbReference type="ARBA" id="ARBA00022806"/>
    </source>
</evidence>
<comment type="similarity">
    <text evidence="2">Belongs to the SNF2/RAD54 helicase family.</text>
</comment>
<evidence type="ECO:0000256" key="2">
    <source>
        <dbReference type="ARBA" id="ARBA00007025"/>
    </source>
</evidence>
<feature type="non-terminal residue" evidence="12">
    <location>
        <position position="1"/>
    </location>
</feature>
<reference evidence="12" key="1">
    <citation type="submission" date="2019-05" db="EMBL/GenBank/DDBJ databases">
        <title>Annotation for the trematode Fasciolopsis buski.</title>
        <authorList>
            <person name="Choi Y.-J."/>
        </authorList>
    </citation>
    <scope>NUCLEOTIDE SEQUENCE</scope>
    <source>
        <strain evidence="12">HT</strain>
        <tissue evidence="12">Whole worm</tissue>
    </source>
</reference>
<dbReference type="Pfam" id="PF00176">
    <property type="entry name" value="SNF2-rel_dom"/>
    <property type="match status" value="2"/>
</dbReference>
<name>A0A8E0VJF8_9TREM</name>
<feature type="compositionally biased region" description="Acidic residues" evidence="9">
    <location>
        <begin position="960"/>
        <end position="971"/>
    </location>
</feature>
<feature type="compositionally biased region" description="Basic and acidic residues" evidence="9">
    <location>
        <begin position="298"/>
        <end position="319"/>
    </location>
</feature>
<dbReference type="GO" id="GO:0005524">
    <property type="term" value="F:ATP binding"/>
    <property type="evidence" value="ECO:0007669"/>
    <property type="project" value="UniProtKB-KW"/>
</dbReference>
<feature type="compositionally biased region" description="Basic residues" evidence="9">
    <location>
        <begin position="374"/>
        <end position="389"/>
    </location>
</feature>
<dbReference type="InterPro" id="IPR044574">
    <property type="entry name" value="ARIP4-like"/>
</dbReference>
<keyword evidence="3" id="KW-0547">Nucleotide-binding</keyword>
<dbReference type="Proteomes" id="UP000728185">
    <property type="component" value="Unassembled WGS sequence"/>
</dbReference>
<feature type="compositionally biased region" description="Low complexity" evidence="9">
    <location>
        <begin position="904"/>
        <end position="918"/>
    </location>
</feature>
<keyword evidence="6" id="KW-0067">ATP-binding</keyword>
<comment type="subcellular location">
    <subcellularLocation>
        <location evidence="1">Nucleus</location>
    </subcellularLocation>
</comment>
<dbReference type="Gene3D" id="3.40.50.10810">
    <property type="entry name" value="Tandem AAA-ATPase domain"/>
    <property type="match status" value="2"/>
</dbReference>
<dbReference type="SUPFAM" id="SSF52540">
    <property type="entry name" value="P-loop containing nucleoside triphosphate hydrolases"/>
    <property type="match status" value="2"/>
</dbReference>
<feature type="region of interest" description="Disordered" evidence="9">
    <location>
        <begin position="191"/>
        <end position="241"/>
    </location>
</feature>
<evidence type="ECO:0000256" key="1">
    <source>
        <dbReference type="ARBA" id="ARBA00004123"/>
    </source>
</evidence>
<keyword evidence="7" id="KW-0238">DNA-binding</keyword>
<feature type="compositionally biased region" description="Low complexity" evidence="9">
    <location>
        <begin position="407"/>
        <end position="424"/>
    </location>
</feature>
<dbReference type="OrthoDB" id="2020972at2759"/>
<feature type="compositionally biased region" description="Polar residues" evidence="9">
    <location>
        <begin position="40"/>
        <end position="69"/>
    </location>
</feature>
<dbReference type="GO" id="GO:0004386">
    <property type="term" value="F:helicase activity"/>
    <property type="evidence" value="ECO:0007669"/>
    <property type="project" value="UniProtKB-KW"/>
</dbReference>
<sequence>SCEADGVCTREKSPSLDSDSELASLEAAVSSLERRCKQAPKNNTKPRSKTGTETTSNEAVSFDENQQPASCDGNDTPVNLDNDANSGHDKVAAKAKKSSAKEIENGDSSSSNSTINKVGTKFYDTCAASSTAGLHSSNDDDELNDEVAEPDALVADAAPCVSQNDGLRDQLLTEADALYKADLAYRDRLLLDSSDEDARTATDVDGPTNDATLTPAETHESIPSTSHVDNADIPPKPSACKSRVRYHGVDKKLLQQVWSSSEDEDAVSVSKSSIKIEDKLNLKKESDDVEVNGSDGEVLSKMDERSRLLEESDSSHCTDDSEEDLRPRKRKRHLGPRKGKTSEDVKSESRPPSDETDKNEDEDEDDDMIGNSRKSSKRERPQKRRRRRVHLGDSPDGATDGEEQESASDSTSDSSAKKTSAGSGSDDGVGGSSKGRKRIRKIYAKANLSETTKSAEAEERERRKRLSERQKMYNDCLIQEGAGPHVITKKLVLEKSSDDSKDLIEVHQDILKHLKPHQVEAVQFLWDCVIESVANQDSKNEQARGAILAHCMGLGKTLSVIAFLHTVFLHSTLLHVRTCLVICPVNTLLNWKHEFEIWLPPNDPMDVFELSAKPDNRQRVDVLKYWHNNGGVLLLGYDMFRNFVMRFVKKNRSKVFKEIVFKALLDPGPDIVVCDEGHVLKNCKSALAKSMSQLRTSKRVVLTGTPLQNNLTEFTTMVNVLVCEFVDFFHLLLYHPCPTNPDHAMVNFVKPNLLGTAKEFSNRFANPIKNGQHSNSTQLDVQIMKKRAHVLYKTLDGCVQRKDYAALTKYLPPRYEYVVMCRLSTVQQEFYRLFLQHRSERGLTDADEETIGQVRRRTLFTDQQTLYRVWTHPYLLRSHEDRGARKMLLEDDDDGFIDDVPTPSSSSESTCVVNSSGSSKEDADEVIPMPSSRSTRARRRCRGGPQTRSCDADNPISLDSDSDGADPDDSASEDRESRGPESWWSAQYRDEYDWDPSIGVKLDLLLRILKKTCDIGDKMIIFTQSLLSLDLLERFLGELHRQCLANQGLAPEMPGKTLSEKEQAERPDLTEYFSDIGPNTWVRGEDYERMDGSTNAIARKELQRRFNRTANTRLRLFLISTRAGGLGINLIAANRIILFDACWNPSHDIQSIFRCYRFGQTKPVYIYRLIAQGTMEEKIYDRQVTKQSLSLRVLDEQQIDRHFTNADLHALYTFEPDVWDPATADDRPTPKLPKDRLLADMLSEYPSLIVNYHQHDSLLEHREDEGNLYEGLYDYFRAQLLSARPSLSGDEEQLRRLIMGNVMDHLVRTKAFDPTFLQTPSTSNTVASTTALNLPGPPD</sequence>
<feature type="compositionally biased region" description="Polar residues" evidence="9">
    <location>
        <begin position="106"/>
        <end position="116"/>
    </location>
</feature>
<evidence type="ECO:0000259" key="10">
    <source>
        <dbReference type="PROSITE" id="PS51192"/>
    </source>
</evidence>
<feature type="domain" description="Helicase C-terminal" evidence="11">
    <location>
        <begin position="1031"/>
        <end position="1207"/>
    </location>
</feature>
<dbReference type="PROSITE" id="PS51192">
    <property type="entry name" value="HELICASE_ATP_BIND_1"/>
    <property type="match status" value="1"/>
</dbReference>
<dbReference type="CDD" id="cd18793">
    <property type="entry name" value="SF2_C_SNF"/>
    <property type="match status" value="1"/>
</dbReference>
<dbReference type="GO" id="GO:0016887">
    <property type="term" value="F:ATP hydrolysis activity"/>
    <property type="evidence" value="ECO:0007669"/>
    <property type="project" value="InterPro"/>
</dbReference>
<feature type="region of interest" description="Disordered" evidence="9">
    <location>
        <begin position="1"/>
        <end position="116"/>
    </location>
</feature>
<feature type="region of interest" description="Disordered" evidence="9">
    <location>
        <begin position="285"/>
        <end position="466"/>
    </location>
</feature>
<dbReference type="PROSITE" id="PS51194">
    <property type="entry name" value="HELICASE_CTER"/>
    <property type="match status" value="1"/>
</dbReference>
<evidence type="ECO:0000259" key="11">
    <source>
        <dbReference type="PROSITE" id="PS51194"/>
    </source>
</evidence>
<feature type="compositionally biased region" description="Acidic residues" evidence="9">
    <location>
        <begin position="357"/>
        <end position="368"/>
    </location>
</feature>
<feature type="region of interest" description="Disordered" evidence="9">
    <location>
        <begin position="895"/>
        <end position="982"/>
    </location>
</feature>
<dbReference type="InterPro" id="IPR027417">
    <property type="entry name" value="P-loop_NTPase"/>
</dbReference>
<dbReference type="InterPro" id="IPR000330">
    <property type="entry name" value="SNF2_N"/>
</dbReference>
<feature type="compositionally biased region" description="Basic and acidic residues" evidence="9">
    <location>
        <begin position="340"/>
        <end position="356"/>
    </location>
</feature>
<keyword evidence="8" id="KW-0539">Nucleus</keyword>
<evidence type="ECO:0000313" key="12">
    <source>
        <dbReference type="EMBL" id="KAA0191730.1"/>
    </source>
</evidence>
<dbReference type="InterPro" id="IPR038718">
    <property type="entry name" value="SNF2-like_sf"/>
</dbReference>
<feature type="compositionally biased region" description="Polar residues" evidence="9">
    <location>
        <begin position="76"/>
        <end position="85"/>
    </location>
</feature>
<keyword evidence="5" id="KW-0347">Helicase</keyword>
<dbReference type="GO" id="GO:0003677">
    <property type="term" value="F:DNA binding"/>
    <property type="evidence" value="ECO:0007669"/>
    <property type="project" value="UniProtKB-KW"/>
</dbReference>
<evidence type="ECO:0000256" key="3">
    <source>
        <dbReference type="ARBA" id="ARBA00022741"/>
    </source>
</evidence>
<keyword evidence="13" id="KW-1185">Reference proteome</keyword>
<proteinExistence type="inferred from homology"/>
<organism evidence="12 13">
    <name type="scientific">Fasciolopsis buskii</name>
    <dbReference type="NCBI Taxonomy" id="27845"/>
    <lineage>
        <taxon>Eukaryota</taxon>
        <taxon>Metazoa</taxon>
        <taxon>Spiralia</taxon>
        <taxon>Lophotrochozoa</taxon>
        <taxon>Platyhelminthes</taxon>
        <taxon>Trematoda</taxon>
        <taxon>Digenea</taxon>
        <taxon>Plagiorchiida</taxon>
        <taxon>Echinostomata</taxon>
        <taxon>Echinostomatoidea</taxon>
        <taxon>Fasciolidae</taxon>
        <taxon>Fasciolopsis</taxon>
    </lineage>
</organism>
<feature type="compositionally biased region" description="Basic residues" evidence="9">
    <location>
        <begin position="327"/>
        <end position="339"/>
    </location>
</feature>
<evidence type="ECO:0000256" key="7">
    <source>
        <dbReference type="ARBA" id="ARBA00023125"/>
    </source>
</evidence>
<accession>A0A8E0VJF8</accession>
<evidence type="ECO:0000256" key="9">
    <source>
        <dbReference type="SAM" id="MobiDB-lite"/>
    </source>
</evidence>
<dbReference type="GO" id="GO:0005634">
    <property type="term" value="C:nucleus"/>
    <property type="evidence" value="ECO:0007669"/>
    <property type="project" value="UniProtKB-SubCell"/>
</dbReference>
<dbReference type="InterPro" id="IPR049730">
    <property type="entry name" value="SNF2/RAD54-like_C"/>
</dbReference>
<dbReference type="InterPro" id="IPR001650">
    <property type="entry name" value="Helicase_C-like"/>
</dbReference>
<protein>
    <submittedName>
        <fullName evidence="12">Transcriptional regulator ATRY</fullName>
    </submittedName>
</protein>
<dbReference type="PANTHER" id="PTHR45797">
    <property type="entry name" value="RAD54-LIKE"/>
    <property type="match status" value="1"/>
</dbReference>
<dbReference type="Pfam" id="PF00271">
    <property type="entry name" value="Helicase_C"/>
    <property type="match status" value="1"/>
</dbReference>
<evidence type="ECO:0000256" key="6">
    <source>
        <dbReference type="ARBA" id="ARBA00022840"/>
    </source>
</evidence>
<feature type="compositionally biased region" description="Basic and acidic residues" evidence="9">
    <location>
        <begin position="191"/>
        <end position="202"/>
    </location>
</feature>
<dbReference type="SMART" id="SM00490">
    <property type="entry name" value="HELICc"/>
    <property type="match status" value="1"/>
</dbReference>
<keyword evidence="4" id="KW-0378">Hydrolase</keyword>
<dbReference type="Gene3D" id="3.40.50.300">
    <property type="entry name" value="P-loop containing nucleotide triphosphate hydrolases"/>
    <property type="match status" value="1"/>
</dbReference>
<evidence type="ECO:0000313" key="13">
    <source>
        <dbReference type="Proteomes" id="UP000728185"/>
    </source>
</evidence>